<dbReference type="PROSITE" id="PS00108">
    <property type="entry name" value="PROTEIN_KINASE_ST"/>
    <property type="match status" value="1"/>
</dbReference>
<dbReference type="FunFam" id="1.10.510.10:FF:000870">
    <property type="entry name" value="OSJNBa0016N04.16-like protein"/>
    <property type="match status" value="1"/>
</dbReference>
<dbReference type="AlphaFoldDB" id="A0ABC9EL99"/>
<evidence type="ECO:0000256" key="1">
    <source>
        <dbReference type="ARBA" id="ARBA00006019"/>
    </source>
</evidence>
<dbReference type="InterPro" id="IPR000719">
    <property type="entry name" value="Prot_kinase_dom"/>
</dbReference>
<feature type="compositionally biased region" description="Polar residues" evidence="7">
    <location>
        <begin position="302"/>
        <end position="358"/>
    </location>
</feature>
<evidence type="ECO:0000256" key="3">
    <source>
        <dbReference type="ARBA" id="ARBA00022741"/>
    </source>
</evidence>
<dbReference type="InterPro" id="IPR017441">
    <property type="entry name" value="Protein_kinase_ATP_BS"/>
</dbReference>
<keyword evidence="5 6" id="KW-0067">ATP-binding</keyword>
<evidence type="ECO:0000256" key="2">
    <source>
        <dbReference type="ARBA" id="ARBA00022679"/>
    </source>
</evidence>
<dbReference type="EMBL" id="OZ075114">
    <property type="protein sequence ID" value="CAL5060404.1"/>
    <property type="molecule type" value="Genomic_DNA"/>
</dbReference>
<dbReference type="PANTHER" id="PTHR45707:SF70">
    <property type="entry name" value="PROTEIN KINASE DOMAIN-CONTAINING PROTEIN"/>
    <property type="match status" value="1"/>
</dbReference>
<proteinExistence type="inferred from homology"/>
<dbReference type="InterPro" id="IPR008271">
    <property type="entry name" value="Ser/Thr_kinase_AS"/>
</dbReference>
<dbReference type="GO" id="GO:0016301">
    <property type="term" value="F:kinase activity"/>
    <property type="evidence" value="ECO:0007669"/>
    <property type="project" value="UniProtKB-KW"/>
</dbReference>
<dbReference type="Gene3D" id="3.30.200.20">
    <property type="entry name" value="Phosphorylase Kinase, domain 1"/>
    <property type="match status" value="1"/>
</dbReference>
<dbReference type="GO" id="GO:0005524">
    <property type="term" value="F:ATP binding"/>
    <property type="evidence" value="ECO:0007669"/>
    <property type="project" value="UniProtKB-UniRule"/>
</dbReference>
<evidence type="ECO:0000313" key="9">
    <source>
        <dbReference type="EMBL" id="CAL5060404.1"/>
    </source>
</evidence>
<keyword evidence="2" id="KW-0808">Transferase</keyword>
<gene>
    <name evidence="9" type="ORF">URODEC1_LOCUS97159</name>
</gene>
<evidence type="ECO:0000256" key="7">
    <source>
        <dbReference type="SAM" id="MobiDB-lite"/>
    </source>
</evidence>
<dbReference type="InterPro" id="IPR016159">
    <property type="entry name" value="Cullin_repeat-like_dom_sf"/>
</dbReference>
<evidence type="ECO:0000256" key="4">
    <source>
        <dbReference type="ARBA" id="ARBA00022777"/>
    </source>
</evidence>
<sequence length="554" mass="62493">MVSNESLEAKALPLSLLKCITNDFSDNHKIGHGGFAVVYKGLLENGAVVAVKKLSQTSDTDEGKFHGEVDCLMKAKHKNIIRFLGYCSDTQGLRVELNGKSVMAEVRQRLLCYEYLPNGSLDKYISKDSFCEWGKCYKIIKGVCEGLHYLHKKRIVHSDLKPANILLDNDMVPKITDFGISRRFDEKQTHVVTSKIAGTLGYLAPELYCGKISFKSDIYSLGFIMIEILTGEKGYPVVEDVLKRWRHKVEKSQEDWQLEQIRVCTEVGQRCWEPDPAKRPRAQDIISVLEQTESEERRAETGANSSTVPQASSLVENKNKLNGSTVPQTSSLVENKNNSNSSTVPQASSVVEKTNRSTSQRRRLKVETLKVTDPETRTCKAVMQAMCEFYDQGSQNISFEELYRGAYNLVVRGKGEQLYSAMETTMTSEVQRLCRTLDAAPEDGILFLQDLLTKWNKHIRAVNFTHDALMYMERTFVPPNGKTPIKELGLRLWRDHMVCSDKIRERLIEAVKQTGVDEDELLAGVNEMLTELGEDVPGLFFPDGELHDAKCNAD</sequence>
<accession>A0ABC9EL99</accession>
<feature type="domain" description="Protein kinase" evidence="8">
    <location>
        <begin position="24"/>
        <end position="293"/>
    </location>
</feature>
<feature type="region of interest" description="Disordered" evidence="7">
    <location>
        <begin position="292"/>
        <end position="363"/>
    </location>
</feature>
<dbReference type="PROSITE" id="PS00107">
    <property type="entry name" value="PROTEIN_KINASE_ATP"/>
    <property type="match status" value="1"/>
</dbReference>
<feature type="binding site" evidence="6">
    <location>
        <position position="53"/>
    </location>
    <ligand>
        <name>ATP</name>
        <dbReference type="ChEBI" id="CHEBI:30616"/>
    </ligand>
</feature>
<dbReference type="PANTHER" id="PTHR45707">
    <property type="entry name" value="C2 CALCIUM/LIPID-BINDING PLANT PHOSPHORIBOSYLTRANSFERASE FAMILY PROTEIN"/>
    <property type="match status" value="1"/>
</dbReference>
<dbReference type="PROSITE" id="PS50011">
    <property type="entry name" value="PROTEIN_KINASE_DOM"/>
    <property type="match status" value="1"/>
</dbReference>
<keyword evidence="10" id="KW-1185">Reference proteome</keyword>
<comment type="similarity">
    <text evidence="1">Belongs to the cullin family.</text>
</comment>
<reference evidence="9" key="1">
    <citation type="submission" date="2024-10" db="EMBL/GenBank/DDBJ databases">
        <authorList>
            <person name="Ryan C."/>
        </authorList>
    </citation>
    <scope>NUCLEOTIDE SEQUENCE [LARGE SCALE GENOMIC DNA]</scope>
</reference>
<dbReference type="Proteomes" id="UP001497457">
    <property type="component" value="Chromosome 4rd"/>
</dbReference>
<dbReference type="SUPFAM" id="SSF74788">
    <property type="entry name" value="Cullin repeat-like"/>
    <property type="match status" value="1"/>
</dbReference>
<evidence type="ECO:0000259" key="8">
    <source>
        <dbReference type="PROSITE" id="PS50011"/>
    </source>
</evidence>
<keyword evidence="3 6" id="KW-0547">Nucleotide-binding</keyword>
<dbReference type="FunFam" id="3.30.200.20:FF:000465">
    <property type="entry name" value="Cysteine-rich receptor-like protein kinase 6"/>
    <property type="match status" value="1"/>
</dbReference>
<evidence type="ECO:0000256" key="6">
    <source>
        <dbReference type="PROSITE-ProRule" id="PRU10141"/>
    </source>
</evidence>
<dbReference type="Gene3D" id="1.20.1310.10">
    <property type="entry name" value="Cullin Repeats"/>
    <property type="match status" value="1"/>
</dbReference>
<keyword evidence="4" id="KW-0418">Kinase</keyword>
<evidence type="ECO:0000313" key="10">
    <source>
        <dbReference type="Proteomes" id="UP001497457"/>
    </source>
</evidence>
<dbReference type="SMART" id="SM00220">
    <property type="entry name" value="S_TKc"/>
    <property type="match status" value="1"/>
</dbReference>
<name>A0ABC9EL99_9POAL</name>
<dbReference type="SUPFAM" id="SSF56112">
    <property type="entry name" value="Protein kinase-like (PK-like)"/>
    <property type="match status" value="1"/>
</dbReference>
<dbReference type="InterPro" id="IPR011009">
    <property type="entry name" value="Kinase-like_dom_sf"/>
</dbReference>
<dbReference type="Gene3D" id="1.10.510.10">
    <property type="entry name" value="Transferase(Phosphotransferase) domain 1"/>
    <property type="match status" value="1"/>
</dbReference>
<evidence type="ECO:0000256" key="5">
    <source>
        <dbReference type="ARBA" id="ARBA00022840"/>
    </source>
</evidence>
<dbReference type="Pfam" id="PF00888">
    <property type="entry name" value="Cullin"/>
    <property type="match status" value="1"/>
</dbReference>
<dbReference type="InterPro" id="IPR001373">
    <property type="entry name" value="Cullin_N"/>
</dbReference>
<dbReference type="Pfam" id="PF00069">
    <property type="entry name" value="Pkinase"/>
    <property type="match status" value="1"/>
</dbReference>
<organism evidence="9 10">
    <name type="scientific">Urochloa decumbens</name>
    <dbReference type="NCBI Taxonomy" id="240449"/>
    <lineage>
        <taxon>Eukaryota</taxon>
        <taxon>Viridiplantae</taxon>
        <taxon>Streptophyta</taxon>
        <taxon>Embryophyta</taxon>
        <taxon>Tracheophyta</taxon>
        <taxon>Spermatophyta</taxon>
        <taxon>Magnoliopsida</taxon>
        <taxon>Liliopsida</taxon>
        <taxon>Poales</taxon>
        <taxon>Poaceae</taxon>
        <taxon>PACMAD clade</taxon>
        <taxon>Panicoideae</taxon>
        <taxon>Panicodae</taxon>
        <taxon>Paniceae</taxon>
        <taxon>Melinidinae</taxon>
        <taxon>Urochloa</taxon>
    </lineage>
</organism>
<protein>
    <recommendedName>
        <fullName evidence="8">Protein kinase domain-containing protein</fullName>
    </recommendedName>
</protein>